<dbReference type="Pfam" id="PF03864">
    <property type="entry name" value="Phage_cap_E"/>
    <property type="match status" value="1"/>
</dbReference>
<dbReference type="InterPro" id="IPR005564">
    <property type="entry name" value="Major_capsid_GpE"/>
</dbReference>
<comment type="caution">
    <text evidence="1">The sequence shown here is derived from an EMBL/GenBank/DDBJ whole genome shotgun (WGS) entry which is preliminary data.</text>
</comment>
<sequence>MDPDNFNFPYTATDLTEQVNRIPNSYGLLLAMGLFSSEGVISTTVEIHMEDGILKVLPAKERGAPGTLAGRETGKTLFFKVPHFPHRDLILPKDIQDILIMAGRMKRPNTLADELAKRLNNIRNNHSITLEYVRMGALKGVIKEGAGAELYNLFDEFDITKKTVDFVLGTAGTDVIAKCEEVSDHIISNLKGEVSNGVEIQVSGSFFNKLVQHAKVEKYWVQTQQAQQIANMERDRLGGNWGRVFDFQNIRFRENKTTFPIEVDGAMTSEAAIAAGYGHAYPTGTVNTFKTWFAPADTMAALNAAGDEIFISPEILDHGKGIDLWSESNPLAICQRPEVLVEVNTSN</sequence>
<protein>
    <submittedName>
        <fullName evidence="1">Major capsid protein</fullName>
    </submittedName>
</protein>
<organism evidence="1 2">
    <name type="scientific">Devosia nanyangense</name>
    <dbReference type="NCBI Taxonomy" id="1228055"/>
    <lineage>
        <taxon>Bacteria</taxon>
        <taxon>Pseudomonadati</taxon>
        <taxon>Pseudomonadota</taxon>
        <taxon>Alphaproteobacteria</taxon>
        <taxon>Hyphomicrobiales</taxon>
        <taxon>Devosiaceae</taxon>
        <taxon>Devosia</taxon>
    </lineage>
</organism>
<proteinExistence type="predicted"/>
<dbReference type="Proteomes" id="UP000782610">
    <property type="component" value="Unassembled WGS sequence"/>
</dbReference>
<gene>
    <name evidence="1" type="ORF">HY834_08940</name>
</gene>
<reference evidence="1" key="1">
    <citation type="submission" date="2020-07" db="EMBL/GenBank/DDBJ databases">
        <title>Huge and variable diversity of episymbiotic CPR bacteria and DPANN archaea in groundwater ecosystems.</title>
        <authorList>
            <person name="He C.Y."/>
            <person name="Keren R."/>
            <person name="Whittaker M."/>
            <person name="Farag I.F."/>
            <person name="Doudna J."/>
            <person name="Cate J.H.D."/>
            <person name="Banfield J.F."/>
        </authorList>
    </citation>
    <scope>NUCLEOTIDE SEQUENCE</scope>
    <source>
        <strain evidence="1">NC_groundwater_1586_Pr3_B-0.1um_66_15</strain>
    </source>
</reference>
<dbReference type="AlphaFoldDB" id="A0A933NYV3"/>
<accession>A0A933NYV3</accession>
<evidence type="ECO:0000313" key="1">
    <source>
        <dbReference type="EMBL" id="MBI4921862.1"/>
    </source>
</evidence>
<dbReference type="EMBL" id="JACRAF010000025">
    <property type="protein sequence ID" value="MBI4921862.1"/>
    <property type="molecule type" value="Genomic_DNA"/>
</dbReference>
<name>A0A933NYV3_9HYPH</name>
<evidence type="ECO:0000313" key="2">
    <source>
        <dbReference type="Proteomes" id="UP000782610"/>
    </source>
</evidence>